<proteinExistence type="predicted"/>
<dbReference type="SUPFAM" id="SSF49464">
    <property type="entry name" value="Carboxypeptidase regulatory domain-like"/>
    <property type="match status" value="1"/>
</dbReference>
<dbReference type="InterPro" id="IPR008969">
    <property type="entry name" value="CarboxyPept-like_regulatory"/>
</dbReference>
<keyword evidence="2" id="KW-1185">Reference proteome</keyword>
<reference evidence="1 2" key="1">
    <citation type="submission" date="2022-06" db="EMBL/GenBank/DDBJ databases">
        <title>New Species of the Genus Actinoplanes, ActinopZanes ferrugineus.</title>
        <authorList>
            <person name="Ding P."/>
        </authorList>
    </citation>
    <scope>NUCLEOTIDE SEQUENCE [LARGE SCALE GENOMIC DNA]</scope>
    <source>
        <strain evidence="1 2">TRM88003</strain>
    </source>
</reference>
<accession>A0ABT1DF20</accession>
<evidence type="ECO:0000313" key="1">
    <source>
        <dbReference type="EMBL" id="MCO8269416.1"/>
    </source>
</evidence>
<dbReference type="Gene3D" id="2.60.40.1120">
    <property type="entry name" value="Carboxypeptidase-like, regulatory domain"/>
    <property type="match status" value="1"/>
</dbReference>
<evidence type="ECO:0000313" key="2">
    <source>
        <dbReference type="Proteomes" id="UP001523369"/>
    </source>
</evidence>
<comment type="caution">
    <text evidence="1">The sequence shown here is derived from an EMBL/GenBank/DDBJ whole genome shotgun (WGS) entry which is preliminary data.</text>
</comment>
<organism evidence="1 2">
    <name type="scientific">Paractinoplanes aksuensis</name>
    <dbReference type="NCBI Taxonomy" id="2939490"/>
    <lineage>
        <taxon>Bacteria</taxon>
        <taxon>Bacillati</taxon>
        <taxon>Actinomycetota</taxon>
        <taxon>Actinomycetes</taxon>
        <taxon>Micromonosporales</taxon>
        <taxon>Micromonosporaceae</taxon>
        <taxon>Paractinoplanes</taxon>
    </lineage>
</organism>
<dbReference type="RefSeq" id="WP_253235562.1">
    <property type="nucleotide sequence ID" value="NZ_JAMYJR010000002.1"/>
</dbReference>
<name>A0ABT1DF20_9ACTN</name>
<sequence>MDGRVLDYTTWLPVENAIVRLEPGGHQTTTDAEGEYEFLTADVPPGEYTIITAHEDCSNTQGPYLVDGQGLSLDLFLFGPWCDSGVRR</sequence>
<gene>
    <name evidence="1" type="ORF">M1L60_02290</name>
</gene>
<protein>
    <submittedName>
        <fullName evidence="1">Carboxypeptidase-like regulatory domain-containing protein</fullName>
    </submittedName>
</protein>
<dbReference type="Proteomes" id="UP001523369">
    <property type="component" value="Unassembled WGS sequence"/>
</dbReference>
<dbReference type="EMBL" id="JAMYJR010000002">
    <property type="protein sequence ID" value="MCO8269416.1"/>
    <property type="molecule type" value="Genomic_DNA"/>
</dbReference>